<reference evidence="3" key="3">
    <citation type="submission" date="2018-08" db="EMBL/GenBank/DDBJ databases">
        <authorList>
            <person name="Guldener U."/>
        </authorList>
    </citation>
    <scope>NUCLEOTIDE SEQUENCE</scope>
    <source>
        <strain evidence="3">UB2</strain>
    </source>
</reference>
<sequence length="759" mass="83777">MDTVFGKCAKPAVYAELEQGLQPFVYWHVTESVQEGYTPEAIGELQEEEEVEALVLERKSAARDRALGRFVSLLHHYLARNIDTNDIEAAVKAIELDLDREGSPSPLAKFHLETTDIYEYVEEQKGNNGLIGDDPDWHQRPKTSAKQQWGELFKMSLEKTRMAYVEACSRFEHQFVLGVQADVALLKLLSNEDLARLVSQHHAKPRHKPAPPPNIDAPSSSFWGHRTGSTRSGVPKAVTDFDPVHLIQTSQNIRAACIDHVQKQRAFTSRTSEGERNLDVAPSQALNPESNPERLCKRAIERYNSAASSTDEEAIIQSTKDLLSSALRILKTRVGQRNVDLRIDAHNLRGKINLRLAALRPRSESNYLNRAVADWSASLYLDEDQPDITKELTSAKARLDALTKETGQTNSTDSNLSRNSVGSGSPPQAPTDTAVPAAFATPGPSTSKSKAKITEATPATANGSHQPKEEGGNKPREKTILESPFFRSDLVTGLMVDSLLALPFPHRALRETLRLPPAAAVASASQDHFPTLDRLAKSHQQTTKALSAKNKAQLKNAVKALSAVLALPDLQQVTRDDAPEKTLRRTSLRLVLGTLHLLLNDLVKAQTELNLVSNALKPNTRAAQPKKGGCKKSGTGESPRPPAEEQSVNTQAVETGQAGAPDEKATFSDYEAIAHEVVLRMQTRVQGEALFLLAKTSWMANKVQESVKFFRWFVKWYSEQQANVAAEKSAEIAEGDNKEIDLPELDMGWWDKLLVVEKK</sequence>
<evidence type="ECO:0000313" key="5">
    <source>
        <dbReference type="Proteomes" id="UP000658997"/>
    </source>
</evidence>
<dbReference type="EMBL" id="ULHB01000081">
    <property type="protein sequence ID" value="SYW80648.1"/>
    <property type="molecule type" value="Genomic_DNA"/>
</dbReference>
<proteinExistence type="predicted"/>
<keyword evidence="5" id="KW-1185">Reference proteome</keyword>
<evidence type="ECO:0000313" key="3">
    <source>
        <dbReference type="EMBL" id="SYW80648.1"/>
    </source>
</evidence>
<feature type="compositionally biased region" description="Basic and acidic residues" evidence="1">
    <location>
        <begin position="466"/>
        <end position="480"/>
    </location>
</feature>
<dbReference type="Proteomes" id="UP000658997">
    <property type="component" value="Unassembled WGS sequence"/>
</dbReference>
<feature type="compositionally biased region" description="Polar residues" evidence="1">
    <location>
        <begin position="405"/>
        <end position="426"/>
    </location>
</feature>
<dbReference type="AlphaFoldDB" id="A0A1K0G9K2"/>
<name>A0A1K0G9K2_9BASI</name>
<accession>A0A1K0G9K2</accession>
<evidence type="ECO:0000256" key="1">
    <source>
        <dbReference type="SAM" id="MobiDB-lite"/>
    </source>
</evidence>
<feature type="region of interest" description="Disordered" evidence="1">
    <location>
        <begin position="620"/>
        <end position="662"/>
    </location>
</feature>
<gene>
    <name evidence="3" type="ORF">UBRO2_03916</name>
    <name evidence="2" type="ORF">UBRO_05755</name>
</gene>
<dbReference type="OrthoDB" id="2546354at2759"/>
<evidence type="ECO:0000313" key="4">
    <source>
        <dbReference type="Proteomes" id="UP000179920"/>
    </source>
</evidence>
<reference evidence="4" key="2">
    <citation type="submission" date="2016-04" db="EMBL/GenBank/DDBJ databases">
        <authorList>
            <person name="Guldener U."/>
            <person name="Guldener U."/>
        </authorList>
    </citation>
    <scope>NUCLEOTIDE SEQUENCE [LARGE SCALE GENOMIC DNA]</scope>
    <source>
        <strain evidence="4">UB2112</strain>
    </source>
</reference>
<reference evidence="2" key="1">
    <citation type="submission" date="2016-04" db="EMBL/GenBank/DDBJ databases">
        <authorList>
            <person name="Evans L.H."/>
            <person name="Alamgir A."/>
            <person name="Owens N."/>
            <person name="Weber N.D."/>
            <person name="Virtaneva K."/>
            <person name="Barbian K."/>
            <person name="Babar A."/>
            <person name="Rosenke K."/>
        </authorList>
    </citation>
    <scope>NUCLEOTIDE SEQUENCE</scope>
    <source>
        <strain evidence="2">UB2112</strain>
    </source>
</reference>
<evidence type="ECO:0000313" key="2">
    <source>
        <dbReference type="EMBL" id="SAM84481.1"/>
    </source>
</evidence>
<dbReference type="EMBL" id="LT558130">
    <property type="protein sequence ID" value="SAM84481.1"/>
    <property type="molecule type" value="Genomic_DNA"/>
</dbReference>
<protein>
    <submittedName>
        <fullName evidence="2">Uncharacterized protein</fullName>
    </submittedName>
</protein>
<organism evidence="2 4">
    <name type="scientific">Ustilago bromivora</name>
    <dbReference type="NCBI Taxonomy" id="307758"/>
    <lineage>
        <taxon>Eukaryota</taxon>
        <taxon>Fungi</taxon>
        <taxon>Dikarya</taxon>
        <taxon>Basidiomycota</taxon>
        <taxon>Ustilaginomycotina</taxon>
        <taxon>Ustilaginomycetes</taxon>
        <taxon>Ustilaginales</taxon>
        <taxon>Ustilaginaceae</taxon>
        <taxon>Ustilago</taxon>
    </lineage>
</organism>
<feature type="region of interest" description="Disordered" evidence="1">
    <location>
        <begin position="403"/>
        <end position="480"/>
    </location>
</feature>
<dbReference type="Proteomes" id="UP000179920">
    <property type="component" value="Chromosome XIV"/>
</dbReference>
<feature type="compositionally biased region" description="Polar residues" evidence="1">
    <location>
        <begin position="217"/>
        <end position="232"/>
    </location>
</feature>
<feature type="region of interest" description="Disordered" evidence="1">
    <location>
        <begin position="268"/>
        <end position="290"/>
    </location>
</feature>
<feature type="region of interest" description="Disordered" evidence="1">
    <location>
        <begin position="201"/>
        <end position="232"/>
    </location>
</feature>